<dbReference type="PRINTS" id="PR01305">
    <property type="entry name" value="SSPAKPROTEIN"/>
</dbReference>
<name>A0A5P9CP54_9VIBR</name>
<sequence length="143" mass="16207">MYRDPLSFSQNTTQDLAQSVRHALMQLGCSEELLLGFDSYSTIKMEFDDCEDVHISLENDRLWLWSRFNTKVSDLNHFSLSILKLLSKPMLNVETSQPVIGECEDGFEIKALVNPNCVDNVSEFSSVVEDFHSVIKSVLNEAA</sequence>
<organism evidence="1 2">
    <name type="scientific">Vibrio aquimaris</name>
    <dbReference type="NCBI Taxonomy" id="2587862"/>
    <lineage>
        <taxon>Bacteria</taxon>
        <taxon>Pseudomonadati</taxon>
        <taxon>Pseudomonadota</taxon>
        <taxon>Gammaproteobacteria</taxon>
        <taxon>Vibrionales</taxon>
        <taxon>Vibrionaceae</taxon>
        <taxon>Vibrio</taxon>
    </lineage>
</organism>
<dbReference type="CDD" id="cd17035">
    <property type="entry name" value="T3SC_IB_Spa15-like"/>
    <property type="match status" value="1"/>
</dbReference>
<dbReference type="SUPFAM" id="SSF69635">
    <property type="entry name" value="Type III secretory system chaperone-like"/>
    <property type="match status" value="1"/>
</dbReference>
<geneLocation type="plasmid" evidence="2">
    <name>pthaf100_a</name>
</geneLocation>
<protein>
    <submittedName>
        <fullName evidence="1">Surface presentation of antigens protein SpaK</fullName>
    </submittedName>
</protein>
<keyword evidence="2" id="KW-1185">Reference proteome</keyword>
<dbReference type="KEGG" id="vaq:FIV01_15290"/>
<accession>A0A5P9CP54</accession>
<dbReference type="OrthoDB" id="8588812at2"/>
<dbReference type="Proteomes" id="UP000326936">
    <property type="component" value="Plasmid pTHAF100_a"/>
</dbReference>
<keyword evidence="1" id="KW-0614">Plasmid</keyword>
<dbReference type="InterPro" id="IPR003065">
    <property type="entry name" value="Invas_SpaK"/>
</dbReference>
<proteinExistence type="predicted"/>
<reference evidence="1 2" key="1">
    <citation type="submission" date="2019-10" db="EMBL/GenBank/DDBJ databases">
        <title>Complete genome sequence of Vibrio sp. strain THAF100, isolated from non-filtered water from the water column of tank 6 of a marine aquarium containing stony-coral fragments. Water maintained at 26 degree C.</title>
        <authorList>
            <person name="Ruckert C."/>
            <person name="Franco A."/>
            <person name="Kalinowski J."/>
            <person name="Glaeser S."/>
        </authorList>
    </citation>
    <scope>NUCLEOTIDE SEQUENCE [LARGE SCALE GENOMIC DNA]</scope>
    <source>
        <strain evidence="1 2">THAF100</strain>
        <plasmid evidence="2">pthaf100_a</plasmid>
    </source>
</reference>
<evidence type="ECO:0000313" key="2">
    <source>
        <dbReference type="Proteomes" id="UP000326936"/>
    </source>
</evidence>
<dbReference type="RefSeq" id="WP_152431839.1">
    <property type="nucleotide sequence ID" value="NZ_CBCSDK010000010.1"/>
</dbReference>
<dbReference type="EMBL" id="CP045351">
    <property type="protein sequence ID" value="QFT27751.1"/>
    <property type="molecule type" value="Genomic_DNA"/>
</dbReference>
<dbReference type="Gene3D" id="3.30.1460.10">
    <property type="match status" value="1"/>
</dbReference>
<dbReference type="AlphaFoldDB" id="A0A5P9CP54"/>
<gene>
    <name evidence="1" type="primary">spaK</name>
    <name evidence="1" type="ORF">FIV01_15290</name>
</gene>
<evidence type="ECO:0000313" key="1">
    <source>
        <dbReference type="EMBL" id="QFT27751.1"/>
    </source>
</evidence>
<dbReference type="Pfam" id="PF03519">
    <property type="entry name" value="Invas_SpaK"/>
    <property type="match status" value="1"/>
</dbReference>